<accession>A0A3A4R6J2</accession>
<dbReference type="InterPro" id="IPR017459">
    <property type="entry name" value="Glycosyl_Trfase_fam3_N_dom"/>
</dbReference>
<feature type="binding site" evidence="9">
    <location>
        <begin position="115"/>
        <end position="123"/>
    </location>
    <ligand>
        <name>5-phospho-alpha-D-ribose 1-diphosphate</name>
        <dbReference type="ChEBI" id="CHEBI:58017"/>
    </ligand>
</feature>
<evidence type="ECO:0000259" key="10">
    <source>
        <dbReference type="Pfam" id="PF00591"/>
    </source>
</evidence>
<keyword evidence="2 9" id="KW-0028">Amino-acid biosynthesis</keyword>
<keyword evidence="3 9" id="KW-0328">Glycosyltransferase</keyword>
<dbReference type="InterPro" id="IPR005940">
    <property type="entry name" value="Anthranilate_Pribosyl_Tfrase"/>
</dbReference>
<feature type="binding site" evidence="9">
    <location>
        <begin position="90"/>
        <end position="91"/>
    </location>
    <ligand>
        <name>5-phospho-alpha-D-ribose 1-diphosphate</name>
        <dbReference type="ChEBI" id="CHEBI:58017"/>
    </ligand>
</feature>
<evidence type="ECO:0000313" key="13">
    <source>
        <dbReference type="Proteomes" id="UP000266426"/>
    </source>
</evidence>
<comment type="caution">
    <text evidence="12">The sequence shown here is derived from an EMBL/GenBank/DDBJ whole genome shotgun (WGS) entry which is preliminary data.</text>
</comment>
<dbReference type="Proteomes" id="UP000266426">
    <property type="component" value="Unassembled WGS sequence"/>
</dbReference>
<protein>
    <recommendedName>
        <fullName evidence="9">Anthranilate phosphoribosyltransferase</fullName>
        <ecNumber evidence="9">2.4.2.18</ecNumber>
    </recommendedName>
</protein>
<evidence type="ECO:0000313" key="12">
    <source>
        <dbReference type="EMBL" id="RJP62015.1"/>
    </source>
</evidence>
<evidence type="ECO:0000256" key="7">
    <source>
        <dbReference type="ARBA" id="ARBA00052328"/>
    </source>
</evidence>
<feature type="binding site" evidence="9">
    <location>
        <position position="87"/>
    </location>
    <ligand>
        <name>5-phospho-alpha-D-ribose 1-diphosphate</name>
        <dbReference type="ChEBI" id="CHEBI:58017"/>
    </ligand>
</feature>
<name>A0A3A4R6J2_9BACT</name>
<evidence type="ECO:0000256" key="8">
    <source>
        <dbReference type="ARBA" id="ARBA00061188"/>
    </source>
</evidence>
<dbReference type="EC" id="2.4.2.18" evidence="9"/>
<feature type="domain" description="Glycosyl transferase family 3 N-terminal" evidence="11">
    <location>
        <begin position="9"/>
        <end position="71"/>
    </location>
</feature>
<evidence type="ECO:0000256" key="6">
    <source>
        <dbReference type="ARBA" id="ARBA00023141"/>
    </source>
</evidence>
<keyword evidence="6 9" id="KW-0057">Aromatic amino acid biosynthesis</keyword>
<comment type="subunit">
    <text evidence="9">Homodimer.</text>
</comment>
<feature type="binding site" evidence="9">
    <location>
        <position position="95"/>
    </location>
    <ligand>
        <name>5-phospho-alpha-D-ribose 1-diphosphate</name>
        <dbReference type="ChEBI" id="CHEBI:58017"/>
    </ligand>
</feature>
<comment type="similarity">
    <text evidence="9">Belongs to the anthranilate phosphoribosyltransferase family.</text>
</comment>
<evidence type="ECO:0000256" key="5">
    <source>
        <dbReference type="ARBA" id="ARBA00022822"/>
    </source>
</evidence>
<evidence type="ECO:0000256" key="4">
    <source>
        <dbReference type="ARBA" id="ARBA00022679"/>
    </source>
</evidence>
<organism evidence="12 13">
    <name type="scientific">Candidatus Auribacter fodinae</name>
    <dbReference type="NCBI Taxonomy" id="2093366"/>
    <lineage>
        <taxon>Bacteria</taxon>
        <taxon>Pseudomonadati</taxon>
        <taxon>Candidatus Auribacterota</taxon>
        <taxon>Candidatus Auribacteria</taxon>
        <taxon>Candidatus Auribacterales</taxon>
        <taxon>Candidatus Auribacteraceae</taxon>
        <taxon>Candidatus Auribacter</taxon>
    </lineage>
</organism>
<feature type="binding site" evidence="9">
    <location>
        <begin position="97"/>
        <end position="100"/>
    </location>
    <ligand>
        <name>5-phospho-alpha-D-ribose 1-diphosphate</name>
        <dbReference type="ChEBI" id="CHEBI:58017"/>
    </ligand>
</feature>
<evidence type="ECO:0000256" key="3">
    <source>
        <dbReference type="ARBA" id="ARBA00022676"/>
    </source>
</evidence>
<keyword evidence="4 9" id="KW-0808">Transferase</keyword>
<dbReference type="PANTHER" id="PTHR43285">
    <property type="entry name" value="ANTHRANILATE PHOSPHORIBOSYLTRANSFERASE"/>
    <property type="match status" value="1"/>
</dbReference>
<feature type="domain" description="Glycosyl transferase family 3" evidence="10">
    <location>
        <begin position="80"/>
        <end position="338"/>
    </location>
</feature>
<dbReference type="Pfam" id="PF02885">
    <property type="entry name" value="Glycos_trans_3N"/>
    <property type="match status" value="1"/>
</dbReference>
<dbReference type="GO" id="GO:0000287">
    <property type="term" value="F:magnesium ion binding"/>
    <property type="evidence" value="ECO:0007669"/>
    <property type="project" value="UniProtKB-UniRule"/>
</dbReference>
<feature type="binding site" evidence="9">
    <location>
        <position position="238"/>
    </location>
    <ligand>
        <name>Mg(2+)</name>
        <dbReference type="ChEBI" id="CHEBI:18420"/>
        <label>1</label>
    </ligand>
</feature>
<dbReference type="AlphaFoldDB" id="A0A3A4R6J2"/>
<dbReference type="InterPro" id="IPR036320">
    <property type="entry name" value="Glycosyl_Trfase_fam3_N_dom_sf"/>
</dbReference>
<reference evidence="12 13" key="1">
    <citation type="journal article" date="2017" name="ISME J.">
        <title>Energy and carbon metabolisms in a deep terrestrial subsurface fluid microbial community.</title>
        <authorList>
            <person name="Momper L."/>
            <person name="Jungbluth S.P."/>
            <person name="Lee M.D."/>
            <person name="Amend J.P."/>
        </authorList>
    </citation>
    <scope>NUCLEOTIDE SEQUENCE [LARGE SCALE GENOMIC DNA]</scope>
    <source>
        <strain evidence="12">SURF_26</strain>
    </source>
</reference>
<comment type="function">
    <text evidence="9">Catalyzes the transfer of the phosphoribosyl group of 5-phosphorylribose-1-pyrophosphate (PRPP) to anthranilate to yield N-(5'-phosphoribosyl)-anthranilate (PRA).</text>
</comment>
<dbReference type="GO" id="GO:0000162">
    <property type="term" value="P:L-tryptophan biosynthetic process"/>
    <property type="evidence" value="ECO:0007669"/>
    <property type="project" value="UniProtKB-UniRule"/>
</dbReference>
<keyword evidence="9" id="KW-0479">Metal-binding</keyword>
<feature type="binding site" evidence="9">
    <location>
        <position position="237"/>
    </location>
    <ligand>
        <name>Mg(2+)</name>
        <dbReference type="ChEBI" id="CHEBI:18420"/>
        <label>2</label>
    </ligand>
</feature>
<dbReference type="PANTHER" id="PTHR43285:SF2">
    <property type="entry name" value="ANTHRANILATE PHOSPHORIBOSYLTRANSFERASE"/>
    <property type="match status" value="1"/>
</dbReference>
<comment type="pathway">
    <text evidence="1 9">Amino-acid biosynthesis; L-tryptophan biosynthesis; L-tryptophan from chorismate: step 2/5.</text>
</comment>
<feature type="binding site" evidence="9">
    <location>
        <position position="118"/>
    </location>
    <ligand>
        <name>anthranilate</name>
        <dbReference type="ChEBI" id="CHEBI:16567"/>
        <label>1</label>
    </ligand>
</feature>
<dbReference type="GO" id="GO:0004048">
    <property type="term" value="F:anthranilate phosphoribosyltransferase activity"/>
    <property type="evidence" value="ECO:0007669"/>
    <property type="project" value="UniProtKB-UniRule"/>
</dbReference>
<comment type="similarity">
    <text evidence="8">In the C-terminal section; belongs to the anthranilate phosphoribosyltransferase family.</text>
</comment>
<feature type="binding site" evidence="9">
    <location>
        <position position="99"/>
    </location>
    <ligand>
        <name>Mg(2+)</name>
        <dbReference type="ChEBI" id="CHEBI:18420"/>
        <label>1</label>
    </ligand>
</feature>
<dbReference type="FunFam" id="3.40.1030.10:FF:000002">
    <property type="entry name" value="Anthranilate phosphoribosyltransferase"/>
    <property type="match status" value="1"/>
</dbReference>
<evidence type="ECO:0000256" key="1">
    <source>
        <dbReference type="ARBA" id="ARBA00004907"/>
    </source>
</evidence>
<dbReference type="SUPFAM" id="SSF47648">
    <property type="entry name" value="Nucleoside phosphorylase/phosphoribosyltransferase N-terminal domain"/>
    <property type="match status" value="1"/>
</dbReference>
<keyword evidence="9" id="KW-0460">Magnesium</keyword>
<evidence type="ECO:0000256" key="2">
    <source>
        <dbReference type="ARBA" id="ARBA00022605"/>
    </source>
</evidence>
<comment type="cofactor">
    <cofactor evidence="9">
        <name>Mg(2+)</name>
        <dbReference type="ChEBI" id="CHEBI:18420"/>
    </cofactor>
    <text evidence="9">Binds 2 magnesium ions per monomer.</text>
</comment>
<gene>
    <name evidence="9 12" type="primary">trpD</name>
    <name evidence="12" type="ORF">C4541_00320</name>
</gene>
<proteinExistence type="inferred from homology"/>
<evidence type="ECO:0000256" key="9">
    <source>
        <dbReference type="HAMAP-Rule" id="MF_00211"/>
    </source>
</evidence>
<feature type="binding site" evidence="9">
    <location>
        <position position="238"/>
    </location>
    <ligand>
        <name>Mg(2+)</name>
        <dbReference type="ChEBI" id="CHEBI:18420"/>
        <label>2</label>
    </ligand>
</feature>
<comment type="catalytic activity">
    <reaction evidence="7 9">
        <text>N-(5-phospho-beta-D-ribosyl)anthranilate + diphosphate = 5-phospho-alpha-D-ribose 1-diphosphate + anthranilate</text>
        <dbReference type="Rhea" id="RHEA:11768"/>
        <dbReference type="ChEBI" id="CHEBI:16567"/>
        <dbReference type="ChEBI" id="CHEBI:18277"/>
        <dbReference type="ChEBI" id="CHEBI:33019"/>
        <dbReference type="ChEBI" id="CHEBI:58017"/>
        <dbReference type="EC" id="2.4.2.18"/>
    </reaction>
</comment>
<dbReference type="NCBIfam" id="TIGR01245">
    <property type="entry name" value="trpD"/>
    <property type="match status" value="1"/>
</dbReference>
<feature type="binding site" evidence="9">
    <location>
        <position position="127"/>
    </location>
    <ligand>
        <name>5-phospho-alpha-D-ribose 1-diphosphate</name>
        <dbReference type="ChEBI" id="CHEBI:58017"/>
    </ligand>
</feature>
<dbReference type="UniPathway" id="UPA00035">
    <property type="reaction ID" value="UER00041"/>
</dbReference>
<evidence type="ECO:0000259" key="11">
    <source>
        <dbReference type="Pfam" id="PF02885"/>
    </source>
</evidence>
<dbReference type="Pfam" id="PF00591">
    <property type="entry name" value="Glycos_transf_3"/>
    <property type="match status" value="1"/>
</dbReference>
<feature type="binding site" evidence="9">
    <location>
        <position position="173"/>
    </location>
    <ligand>
        <name>anthranilate</name>
        <dbReference type="ChEBI" id="CHEBI:16567"/>
        <label>2</label>
    </ligand>
</feature>
<dbReference type="EMBL" id="QZJZ01000005">
    <property type="protein sequence ID" value="RJP62015.1"/>
    <property type="molecule type" value="Genomic_DNA"/>
</dbReference>
<dbReference type="HAMAP" id="MF_00211">
    <property type="entry name" value="TrpD"/>
    <property type="match status" value="1"/>
</dbReference>
<dbReference type="Gene3D" id="3.40.1030.10">
    <property type="entry name" value="Nucleoside phosphorylase/phosphoribosyltransferase catalytic domain"/>
    <property type="match status" value="1"/>
</dbReference>
<dbReference type="InterPro" id="IPR035902">
    <property type="entry name" value="Nuc_phospho_transferase"/>
</dbReference>
<dbReference type="InterPro" id="IPR000312">
    <property type="entry name" value="Glycosyl_Trfase_fam3"/>
</dbReference>
<sequence length="352" mass="37566">MTTEELSLKPYIIKLLQKSDLTADEVDAVFSVLVSGSADPAQAAALLTLLAVKGESVEEIYGFARALRSHAVRIAPRLSEPAMDPVGTGGDGLNTFNISTTSMFVIAAAGIPVAKHGNVGITSKSGSADLLRELGIKIDLSAEKTAESIEKIGVGFMFAPLYHPSMKHIAPVRRNLPFRTVFNILGPLCNPAFAGRQVFGVFHRDLQEPIASVLYKLGVERALVVTGTVNQGAGYMDEISPFGITYCIEVHKDKGLRKFEFDARDLGIAKCTLDDIRGGVPAENAQIALRVLGGKDRTAVRDVVCLNAGAGLYVAGRAKDMASGFTQAVELIESGAALGVLERWRKFCDSAM</sequence>
<dbReference type="SUPFAM" id="SSF52418">
    <property type="entry name" value="Nucleoside phosphorylase/phosphoribosyltransferase catalytic domain"/>
    <property type="match status" value="1"/>
</dbReference>
<dbReference type="Gene3D" id="1.20.970.10">
    <property type="entry name" value="Transferase, Pyrimidine Nucleoside Phosphorylase, Chain C"/>
    <property type="match status" value="1"/>
</dbReference>
<keyword evidence="5 9" id="KW-0822">Tryptophan biosynthesis</keyword>
<feature type="binding site" evidence="9">
    <location>
        <position position="87"/>
    </location>
    <ligand>
        <name>anthranilate</name>
        <dbReference type="ChEBI" id="CHEBI:16567"/>
        <label>1</label>
    </ligand>
</feature>
<comment type="caution">
    <text evidence="9">Lacks conserved residue(s) required for the propagation of feature annotation.</text>
</comment>
<dbReference type="GO" id="GO:0005829">
    <property type="term" value="C:cytosol"/>
    <property type="evidence" value="ECO:0007669"/>
    <property type="project" value="TreeGrafter"/>
</dbReference>